<reference evidence="8 9" key="1">
    <citation type="submission" date="2024-07" db="EMBL/GenBank/DDBJ databases">
        <title>Section-level genome sequencing and comparative genomics of Aspergillus sections Usti and Cavernicolus.</title>
        <authorList>
            <consortium name="Lawrence Berkeley National Laboratory"/>
            <person name="Nybo J.L."/>
            <person name="Vesth T.C."/>
            <person name="Theobald S."/>
            <person name="Frisvad J.C."/>
            <person name="Larsen T.O."/>
            <person name="Kjaerboelling I."/>
            <person name="Rothschild-Mancinelli K."/>
            <person name="Lyhne E.K."/>
            <person name="Kogle M.E."/>
            <person name="Barry K."/>
            <person name="Clum A."/>
            <person name="Na H."/>
            <person name="Ledsgaard L."/>
            <person name="Lin J."/>
            <person name="Lipzen A."/>
            <person name="Kuo A."/>
            <person name="Riley R."/>
            <person name="Mondo S."/>
            <person name="Labutti K."/>
            <person name="Haridas S."/>
            <person name="Pangalinan J."/>
            <person name="Salamov A.A."/>
            <person name="Simmons B.A."/>
            <person name="Magnuson J.K."/>
            <person name="Chen J."/>
            <person name="Drula E."/>
            <person name="Henrissat B."/>
            <person name="Wiebenga A."/>
            <person name="Lubbers R.J."/>
            <person name="Gomes A.C."/>
            <person name="Makela M.R."/>
            <person name="Stajich J."/>
            <person name="Grigoriev I.V."/>
            <person name="Mortensen U.H."/>
            <person name="De Vries R.P."/>
            <person name="Baker S.E."/>
            <person name="Andersen M.R."/>
        </authorList>
    </citation>
    <scope>NUCLEOTIDE SEQUENCE [LARGE SCALE GENOMIC DNA]</scope>
    <source>
        <strain evidence="8 9">CBS 123904</strain>
    </source>
</reference>
<feature type="domain" description="Amino acid transporter transmembrane" evidence="7">
    <location>
        <begin position="93"/>
        <end position="143"/>
    </location>
</feature>
<keyword evidence="2 6" id="KW-0812">Transmembrane</keyword>
<feature type="transmembrane region" description="Helical" evidence="6">
    <location>
        <begin position="120"/>
        <end position="140"/>
    </location>
</feature>
<keyword evidence="9" id="KW-1185">Reference proteome</keyword>
<dbReference type="InterPro" id="IPR013057">
    <property type="entry name" value="AA_transpt_TM"/>
</dbReference>
<evidence type="ECO:0000313" key="8">
    <source>
        <dbReference type="EMBL" id="KAL2836195.1"/>
    </source>
</evidence>
<protein>
    <recommendedName>
        <fullName evidence="7">Amino acid transporter transmembrane domain-containing protein</fullName>
    </recommendedName>
</protein>
<evidence type="ECO:0000256" key="1">
    <source>
        <dbReference type="ARBA" id="ARBA00004370"/>
    </source>
</evidence>
<evidence type="ECO:0000313" key="9">
    <source>
        <dbReference type="Proteomes" id="UP001610446"/>
    </source>
</evidence>
<evidence type="ECO:0000256" key="3">
    <source>
        <dbReference type="ARBA" id="ARBA00022989"/>
    </source>
</evidence>
<proteinExistence type="predicted"/>
<name>A0ABR4J889_9EURO</name>
<keyword evidence="3 6" id="KW-1133">Transmembrane helix</keyword>
<feature type="compositionally biased region" description="Polar residues" evidence="5">
    <location>
        <begin position="28"/>
        <end position="37"/>
    </location>
</feature>
<dbReference type="Pfam" id="PF01490">
    <property type="entry name" value="Aa_trans"/>
    <property type="match status" value="1"/>
</dbReference>
<dbReference type="Proteomes" id="UP001610446">
    <property type="component" value="Unassembled WGS sequence"/>
</dbReference>
<evidence type="ECO:0000256" key="5">
    <source>
        <dbReference type="SAM" id="MobiDB-lite"/>
    </source>
</evidence>
<feature type="transmembrane region" description="Helical" evidence="6">
    <location>
        <begin position="96"/>
        <end position="114"/>
    </location>
</feature>
<gene>
    <name evidence="8" type="ORF">BJY01DRAFT_252078</name>
</gene>
<evidence type="ECO:0000256" key="6">
    <source>
        <dbReference type="SAM" id="Phobius"/>
    </source>
</evidence>
<comment type="subcellular location">
    <subcellularLocation>
        <location evidence="1">Membrane</location>
    </subcellularLocation>
</comment>
<evidence type="ECO:0000256" key="2">
    <source>
        <dbReference type="ARBA" id="ARBA00022692"/>
    </source>
</evidence>
<dbReference type="EMBL" id="JBFXLU010000183">
    <property type="protein sequence ID" value="KAL2836195.1"/>
    <property type="molecule type" value="Genomic_DNA"/>
</dbReference>
<comment type="caution">
    <text evidence="8">The sequence shown here is derived from an EMBL/GenBank/DDBJ whole genome shotgun (WGS) entry which is preliminary data.</text>
</comment>
<organism evidence="8 9">
    <name type="scientific">Aspergillus pseudoustus</name>
    <dbReference type="NCBI Taxonomy" id="1810923"/>
    <lineage>
        <taxon>Eukaryota</taxon>
        <taxon>Fungi</taxon>
        <taxon>Dikarya</taxon>
        <taxon>Ascomycota</taxon>
        <taxon>Pezizomycotina</taxon>
        <taxon>Eurotiomycetes</taxon>
        <taxon>Eurotiomycetidae</taxon>
        <taxon>Eurotiales</taxon>
        <taxon>Aspergillaceae</taxon>
        <taxon>Aspergillus</taxon>
        <taxon>Aspergillus subgen. Nidulantes</taxon>
    </lineage>
</organism>
<feature type="region of interest" description="Disordered" evidence="5">
    <location>
        <begin position="1"/>
        <end position="37"/>
    </location>
</feature>
<accession>A0ABR4J889</accession>
<evidence type="ECO:0000256" key="4">
    <source>
        <dbReference type="ARBA" id="ARBA00023136"/>
    </source>
</evidence>
<evidence type="ECO:0000259" key="7">
    <source>
        <dbReference type="Pfam" id="PF01490"/>
    </source>
</evidence>
<sequence length="144" mass="15551">MAEHTTSGVEMQAIPDTKVPDSEDPTNAEPQNASITPYPQYAFGNEEHAEVRYKVLTWWYGICPWPSSRFLIPVHHDTINPSITVLTSHVHRQCSILMVADTISLGVLALPAAVANLGLAPALSILLGLGAVATYTGYVIGQLK</sequence>
<keyword evidence="4 6" id="KW-0472">Membrane</keyword>